<dbReference type="Pfam" id="PF08940">
    <property type="entry name" value="DUF1918"/>
    <property type="match status" value="1"/>
</dbReference>
<organism evidence="2 3">
    <name type="scientific">Amycolatopsis alba DSM 44262</name>
    <dbReference type="NCBI Taxonomy" id="1125972"/>
    <lineage>
        <taxon>Bacteria</taxon>
        <taxon>Bacillati</taxon>
        <taxon>Actinomycetota</taxon>
        <taxon>Actinomycetes</taxon>
        <taxon>Pseudonocardiales</taxon>
        <taxon>Pseudonocardiaceae</taxon>
        <taxon>Amycolatopsis</taxon>
    </lineage>
</organism>
<dbReference type="OrthoDB" id="4828144at2"/>
<feature type="domain" description="DUF1918" evidence="1">
    <location>
        <begin position="1"/>
        <end position="58"/>
    </location>
</feature>
<evidence type="ECO:0000313" key="2">
    <source>
        <dbReference type="EMBL" id="OXM45431.1"/>
    </source>
</evidence>
<dbReference type="Gene3D" id="2.30.30.440">
    <property type="entry name" value="Domain of unknown function DUF1918"/>
    <property type="match status" value="1"/>
</dbReference>
<reference evidence="2 3" key="1">
    <citation type="submission" date="2017-07" db="EMBL/GenBank/DDBJ databases">
        <title>Amycolatopsis alba DSM 44262 Genome sequencing and assembly.</title>
        <authorList>
            <person name="Kaur N."/>
            <person name="Mayilraj S."/>
        </authorList>
    </citation>
    <scope>NUCLEOTIDE SEQUENCE [LARGE SCALE GENOMIC DNA]</scope>
    <source>
        <strain evidence="2 3">DSM 44262</strain>
    </source>
</reference>
<dbReference type="RefSeq" id="WP_020635397.1">
    <property type="nucleotide sequence ID" value="NZ_KB913032.1"/>
</dbReference>
<dbReference type="AlphaFoldDB" id="A0A229RG43"/>
<comment type="caution">
    <text evidence="2">The sequence shown here is derived from an EMBL/GenBank/DDBJ whole genome shotgun (WGS) entry which is preliminary data.</text>
</comment>
<dbReference type="Proteomes" id="UP000215563">
    <property type="component" value="Unassembled WGS sequence"/>
</dbReference>
<dbReference type="EMBL" id="NMQU01000104">
    <property type="protein sequence ID" value="OXM45431.1"/>
    <property type="molecule type" value="Genomic_DNA"/>
</dbReference>
<name>A0A229RG43_AMYAL</name>
<evidence type="ECO:0000259" key="1">
    <source>
        <dbReference type="Pfam" id="PF08940"/>
    </source>
</evidence>
<protein>
    <submittedName>
        <fullName evidence="2">DUF1918 domain-containing protein</fullName>
    </submittedName>
</protein>
<gene>
    <name evidence="2" type="ORF">CFP75_31275</name>
</gene>
<keyword evidence="3" id="KW-1185">Reference proteome</keyword>
<sequence>MHARQGDWLVIKGPIVGKTDQRGLIIEVRSPDGSPPYVVRWIQDDHVSTVFPGPDAVIVTEADQNAADEAQRARLLAVQEAIATRHKP</sequence>
<proteinExistence type="predicted"/>
<dbReference type="InterPro" id="IPR015035">
    <property type="entry name" value="DUF1918"/>
</dbReference>
<evidence type="ECO:0000313" key="3">
    <source>
        <dbReference type="Proteomes" id="UP000215563"/>
    </source>
</evidence>
<accession>A0A229RG43</accession>
<dbReference type="SUPFAM" id="SSF50118">
    <property type="entry name" value="Cell growth inhibitor/plasmid maintenance toxic component"/>
    <property type="match status" value="1"/>
</dbReference>